<dbReference type="RefSeq" id="WP_264270235.1">
    <property type="nucleotide sequence ID" value="NZ_BAAAWO010000001.1"/>
</dbReference>
<proteinExistence type="predicted"/>
<dbReference type="InterPro" id="IPR017941">
    <property type="entry name" value="Rieske_2Fe-2S"/>
</dbReference>
<evidence type="ECO:0000259" key="7">
    <source>
        <dbReference type="PROSITE" id="PS51296"/>
    </source>
</evidence>
<evidence type="ECO:0000256" key="2">
    <source>
        <dbReference type="ARBA" id="ARBA00022723"/>
    </source>
</evidence>
<dbReference type="EMBL" id="JAVDYI010000001">
    <property type="protein sequence ID" value="MDR7359379.1"/>
    <property type="molecule type" value="Genomic_DNA"/>
</dbReference>
<dbReference type="GO" id="GO:0106316">
    <property type="term" value="F:nitrite reductase (NADH) activity"/>
    <property type="evidence" value="ECO:0007669"/>
    <property type="project" value="UniProtKB-EC"/>
</dbReference>
<evidence type="ECO:0000256" key="3">
    <source>
        <dbReference type="ARBA" id="ARBA00023002"/>
    </source>
</evidence>
<keyword evidence="1" id="KW-0001">2Fe-2S</keyword>
<accession>A0ABU2BL59</accession>
<dbReference type="Proteomes" id="UP001183817">
    <property type="component" value="Unassembled WGS sequence"/>
</dbReference>
<reference evidence="8 9" key="1">
    <citation type="submission" date="2023-07" db="EMBL/GenBank/DDBJ databases">
        <title>Sequencing the genomes of 1000 actinobacteria strains.</title>
        <authorList>
            <person name="Klenk H.-P."/>
        </authorList>
    </citation>
    <scope>NUCLEOTIDE SEQUENCE [LARGE SCALE GENOMIC DNA]</scope>
    <source>
        <strain evidence="8 9">DSM 20167</strain>
    </source>
</reference>
<sequence length="125" mass="13332">MSATLEESMLETVHGMVAVCRMADLEPGWGEAAWLEGTQVAVYRTEGGEFFAASHHCPGTGAKVMARGILGDKAIAGTRVPTIACPLHKEVYRLDTGDCLSGAAPALPIHPVHLHQGMLWLEKTP</sequence>
<keyword evidence="9" id="KW-1185">Reference proteome</keyword>
<organism evidence="8 9">
    <name type="scientific">Paeniglutamicibacter sulfureus</name>
    <dbReference type="NCBI Taxonomy" id="43666"/>
    <lineage>
        <taxon>Bacteria</taxon>
        <taxon>Bacillati</taxon>
        <taxon>Actinomycetota</taxon>
        <taxon>Actinomycetes</taxon>
        <taxon>Micrococcales</taxon>
        <taxon>Micrococcaceae</taxon>
        <taxon>Paeniglutamicibacter</taxon>
    </lineage>
</organism>
<dbReference type="SUPFAM" id="SSF50022">
    <property type="entry name" value="ISP domain"/>
    <property type="match status" value="1"/>
</dbReference>
<evidence type="ECO:0000313" key="8">
    <source>
        <dbReference type="EMBL" id="MDR7359379.1"/>
    </source>
</evidence>
<dbReference type="Gene3D" id="2.102.10.10">
    <property type="entry name" value="Rieske [2Fe-2S] iron-sulphur domain"/>
    <property type="match status" value="1"/>
</dbReference>
<dbReference type="PANTHER" id="PTHR40562:SF1">
    <property type="entry name" value="NITRITE REDUCTASE (NADH) SMALL SUBUNIT"/>
    <property type="match status" value="1"/>
</dbReference>
<keyword evidence="5" id="KW-0411">Iron-sulfur</keyword>
<keyword evidence="2" id="KW-0479">Metal-binding</keyword>
<keyword evidence="3 8" id="KW-0560">Oxidoreductase</keyword>
<dbReference type="PROSITE" id="PS51296">
    <property type="entry name" value="RIESKE"/>
    <property type="match status" value="1"/>
</dbReference>
<comment type="caution">
    <text evidence="8">The sequence shown here is derived from an EMBL/GenBank/DDBJ whole genome shotgun (WGS) entry which is preliminary data.</text>
</comment>
<evidence type="ECO:0000256" key="6">
    <source>
        <dbReference type="ARBA" id="ARBA00023063"/>
    </source>
</evidence>
<keyword evidence="6" id="KW-0534">Nitrate assimilation</keyword>
<evidence type="ECO:0000256" key="5">
    <source>
        <dbReference type="ARBA" id="ARBA00023014"/>
    </source>
</evidence>
<protein>
    <submittedName>
        <fullName evidence="8">Nitrite reductase (NADH) small subunit</fullName>
        <ecNumber evidence="8">1.7.1.15</ecNumber>
    </submittedName>
</protein>
<evidence type="ECO:0000256" key="1">
    <source>
        <dbReference type="ARBA" id="ARBA00022714"/>
    </source>
</evidence>
<keyword evidence="4" id="KW-0408">Iron</keyword>
<dbReference type="Pfam" id="PF13806">
    <property type="entry name" value="Rieske_2"/>
    <property type="match status" value="1"/>
</dbReference>
<evidence type="ECO:0000256" key="4">
    <source>
        <dbReference type="ARBA" id="ARBA00023004"/>
    </source>
</evidence>
<gene>
    <name evidence="8" type="ORF">J2S64_003070</name>
</gene>
<name>A0ABU2BL59_9MICC</name>
<dbReference type="NCBIfam" id="TIGR02378">
    <property type="entry name" value="nirD_assim_sml"/>
    <property type="match status" value="1"/>
</dbReference>
<dbReference type="PANTHER" id="PTHR40562">
    <property type="match status" value="1"/>
</dbReference>
<dbReference type="EC" id="1.7.1.15" evidence="8"/>
<dbReference type="InterPro" id="IPR036922">
    <property type="entry name" value="Rieske_2Fe-2S_sf"/>
</dbReference>
<dbReference type="PROSITE" id="PS51300">
    <property type="entry name" value="NIRD"/>
    <property type="match status" value="1"/>
</dbReference>
<dbReference type="InterPro" id="IPR017881">
    <property type="entry name" value="NirD"/>
</dbReference>
<evidence type="ECO:0000313" key="9">
    <source>
        <dbReference type="Proteomes" id="UP001183817"/>
    </source>
</evidence>
<dbReference type="InterPro" id="IPR012748">
    <property type="entry name" value="Rieske-like_NirD"/>
</dbReference>
<feature type="domain" description="Rieske" evidence="7">
    <location>
        <begin position="17"/>
        <end position="121"/>
    </location>
</feature>